<evidence type="ECO:0000256" key="1">
    <source>
        <dbReference type="SAM" id="Phobius"/>
    </source>
</evidence>
<feature type="transmembrane region" description="Helical" evidence="1">
    <location>
        <begin position="343"/>
        <end position="362"/>
    </location>
</feature>
<feature type="transmembrane region" description="Helical" evidence="1">
    <location>
        <begin position="236"/>
        <end position="253"/>
    </location>
</feature>
<keyword evidence="1" id="KW-0812">Transmembrane</keyword>
<dbReference type="SUPFAM" id="SSF81442">
    <property type="entry name" value="Cytochrome c oxidase subunit I-like"/>
    <property type="match status" value="1"/>
</dbReference>
<dbReference type="InterPro" id="IPR036927">
    <property type="entry name" value="Cyt_c_oxase-like_su1_sf"/>
</dbReference>
<dbReference type="Gene3D" id="1.20.210.10">
    <property type="entry name" value="Cytochrome c oxidase-like, subunit I domain"/>
    <property type="match status" value="1"/>
</dbReference>
<protein>
    <recommendedName>
        <fullName evidence="4">NnrS family protein</fullName>
    </recommendedName>
</protein>
<name>I4ED90_9BACT</name>
<reference evidence="2 3" key="1">
    <citation type="journal article" date="2012" name="ISME J.">
        <title>Nitrification expanded: discovery, physiology and genomics of a nitrite-oxidizing bacterium from the phylum Chloroflexi.</title>
        <authorList>
            <person name="Sorokin D.Y."/>
            <person name="Lucker S."/>
            <person name="Vejmelkova D."/>
            <person name="Kostrikina N.A."/>
            <person name="Kleerebezem R."/>
            <person name="Rijpstra W.I."/>
            <person name="Damste J.S."/>
            <person name="Le Paslier D."/>
            <person name="Muyzer G."/>
            <person name="Wagner M."/>
            <person name="van Loosdrecht M.C."/>
            <person name="Daims H."/>
        </authorList>
    </citation>
    <scope>NUCLEOTIDE SEQUENCE [LARGE SCALE GENOMIC DNA]</scope>
    <source>
        <strain evidence="3">none</strain>
    </source>
</reference>
<dbReference type="RefSeq" id="WP_008474893.1">
    <property type="nucleotide sequence ID" value="NZ_CAGS01000047.1"/>
</dbReference>
<feature type="transmembrane region" description="Helical" evidence="1">
    <location>
        <begin position="86"/>
        <end position="104"/>
    </location>
</feature>
<feature type="transmembrane region" description="Helical" evidence="1">
    <location>
        <begin position="116"/>
        <end position="142"/>
    </location>
</feature>
<feature type="transmembrane region" description="Helical" evidence="1">
    <location>
        <begin position="205"/>
        <end position="224"/>
    </location>
</feature>
<dbReference type="OrthoDB" id="108119at2"/>
<organism evidence="2 3">
    <name type="scientific">Nitrolancea hollandica Lb</name>
    <dbReference type="NCBI Taxonomy" id="1129897"/>
    <lineage>
        <taxon>Bacteria</taxon>
        <taxon>Pseudomonadati</taxon>
        <taxon>Thermomicrobiota</taxon>
        <taxon>Thermomicrobia</taxon>
        <taxon>Sphaerobacterales</taxon>
        <taxon>Sphaerobacterineae</taxon>
        <taxon>Sphaerobacteraceae</taxon>
        <taxon>Nitrolancea</taxon>
    </lineage>
</organism>
<feature type="transmembrane region" description="Helical" evidence="1">
    <location>
        <begin position="265"/>
        <end position="285"/>
    </location>
</feature>
<comment type="caution">
    <text evidence="2">The sequence shown here is derived from an EMBL/GenBank/DDBJ whole genome shotgun (WGS) entry which is preliminary data.</text>
</comment>
<sequence length="448" mass="46527">MSNSTRPIWQPFVQLSLAFALSGGFLVGGALFAARSLGVPAGSWWTSAGQAHGHIQLFGWAGLMVFGVGFHFLPRLRGVSLASPHLTRPVLALLAIGLLLRVLIQPALATGTDGPLTGILAIALVLSGLFELAGATLAIAILVRTLRQRAVQKKRIDQGPVFAFFLVAFISFWLALAANAVGLLFAVRGATGTVSSGMDSLTVALALYGFLIPVAVAMSSRTFPLYFQTFQPRNRLLVAGLAVLMIGLGLRLAGDLTDASLAGGIGRVALAGAIILFCVGLGIFGKRRQLPRKTVQPLADPLQLHAITAYGWLAIAAVVLVLEGLGMLGLLAPALTPDAERHAIGAGFVTILILGVGAHLLPGFARLPLRSQRLTWGTLVLGNLAALLRVAPVLFASHGFGRLPEAVLAGAGLAGVIAIALFAVNIHGARTRPEPTARNSSPAKSSPA</sequence>
<evidence type="ECO:0000313" key="3">
    <source>
        <dbReference type="Proteomes" id="UP000004221"/>
    </source>
</evidence>
<feature type="transmembrane region" description="Helical" evidence="1">
    <location>
        <begin position="162"/>
        <end position="185"/>
    </location>
</feature>
<dbReference type="EMBL" id="CAGS01000047">
    <property type="protein sequence ID" value="CCF82652.1"/>
    <property type="molecule type" value="Genomic_DNA"/>
</dbReference>
<keyword evidence="1" id="KW-0472">Membrane</keyword>
<feature type="transmembrane region" description="Helical" evidence="1">
    <location>
        <begin position="12"/>
        <end position="34"/>
    </location>
</feature>
<feature type="transmembrane region" description="Helical" evidence="1">
    <location>
        <begin position="407"/>
        <end position="426"/>
    </location>
</feature>
<dbReference type="Proteomes" id="UP000004221">
    <property type="component" value="Unassembled WGS sequence"/>
</dbReference>
<gene>
    <name evidence="2" type="ORF">NITHO_1400003</name>
</gene>
<accession>I4ED90</accession>
<dbReference type="AlphaFoldDB" id="I4ED90"/>
<evidence type="ECO:0000313" key="2">
    <source>
        <dbReference type="EMBL" id="CCF82652.1"/>
    </source>
</evidence>
<feature type="transmembrane region" description="Helical" evidence="1">
    <location>
        <begin position="306"/>
        <end position="331"/>
    </location>
</feature>
<proteinExistence type="predicted"/>
<evidence type="ECO:0008006" key="4">
    <source>
        <dbReference type="Google" id="ProtNLM"/>
    </source>
</evidence>
<feature type="transmembrane region" description="Helical" evidence="1">
    <location>
        <begin position="54"/>
        <end position="74"/>
    </location>
</feature>
<keyword evidence="1" id="KW-1133">Transmembrane helix</keyword>
<keyword evidence="3" id="KW-1185">Reference proteome</keyword>
<feature type="transmembrane region" description="Helical" evidence="1">
    <location>
        <begin position="374"/>
        <end position="395"/>
    </location>
</feature>